<evidence type="ECO:0000256" key="3">
    <source>
        <dbReference type="ARBA" id="ARBA00022729"/>
    </source>
</evidence>
<dbReference type="GO" id="GO:0006508">
    <property type="term" value="P:proteolysis"/>
    <property type="evidence" value="ECO:0007669"/>
    <property type="project" value="UniProtKB-KW"/>
</dbReference>
<evidence type="ECO:0000256" key="6">
    <source>
        <dbReference type="ARBA" id="ARBA00023049"/>
    </source>
</evidence>
<evidence type="ECO:0000313" key="9">
    <source>
        <dbReference type="Proteomes" id="UP001143480"/>
    </source>
</evidence>
<dbReference type="InterPro" id="IPR027268">
    <property type="entry name" value="Peptidase_M4/M1_CTD_sf"/>
</dbReference>
<dbReference type="InterPro" id="IPR050728">
    <property type="entry name" value="Zinc_Metalloprotease_M4"/>
</dbReference>
<name>A0A9W6NNT0_9ACTN</name>
<dbReference type="Pfam" id="PF02128">
    <property type="entry name" value="Peptidase_M36"/>
    <property type="match status" value="1"/>
</dbReference>
<dbReference type="PANTHER" id="PTHR33794:SF1">
    <property type="entry name" value="BACILLOLYSIN"/>
    <property type="match status" value="1"/>
</dbReference>
<dbReference type="Gene3D" id="1.10.390.10">
    <property type="entry name" value="Neutral Protease Domain 2"/>
    <property type="match status" value="1"/>
</dbReference>
<dbReference type="InterPro" id="IPR011096">
    <property type="entry name" value="FTP_domain"/>
</dbReference>
<organism evidence="8 9">
    <name type="scientific">Dactylosporangium matsuzakiense</name>
    <dbReference type="NCBI Taxonomy" id="53360"/>
    <lineage>
        <taxon>Bacteria</taxon>
        <taxon>Bacillati</taxon>
        <taxon>Actinomycetota</taxon>
        <taxon>Actinomycetes</taxon>
        <taxon>Micromonosporales</taxon>
        <taxon>Micromonosporaceae</taxon>
        <taxon>Dactylosporangium</taxon>
    </lineage>
</organism>
<sequence>MVVAGAGTAAQAAPAVPDGLRTVQVRQSLLGTHTWYQQLYRGLPVLGGFYATHTDAATGEVTVQDGRLDVHGLATQTPAVAADHARASVAGRNGGQAAARSELAVLPGNPARLTWVVVTRTGHGTVRTVLDAGSGATLKEQNLVKEATGTGTVFDPNPVVATQNESLTDQDDADVPGLRRAYRKVALTHLDGRGTTLQGDYANNISADPVRSAKREFEYNRSQRGFEQVMGYHGITSAQEYIHTLGFRDVNNEPQDYATTGFDEDNSYYDPDTDGITFGTGGVDDAEDIEVIWHEYGHAIQDDQVPGFGESEVDLEAGSIGEGFGDYWAFTMSQANSPDTARTPLACIADWDSTSYTDDVPHCLRRTDGTKMYPADLEGEVHADGEIWSRALFDINHALGRTRANRVILEAQFCFDPNTTMPAAARTTVKTARALYGQGAADQVRAAFHARGIL</sequence>
<dbReference type="InterPro" id="IPR001842">
    <property type="entry name" value="Peptidase_M36"/>
</dbReference>
<dbReference type="AlphaFoldDB" id="A0A9W6NNT0"/>
<keyword evidence="1" id="KW-0645">Protease</keyword>
<dbReference type="PANTHER" id="PTHR33794">
    <property type="entry name" value="BACILLOLYSIN"/>
    <property type="match status" value="1"/>
</dbReference>
<comment type="caution">
    <text evidence="8">The sequence shown here is derived from an EMBL/GenBank/DDBJ whole genome shotgun (WGS) entry which is preliminary data.</text>
</comment>
<dbReference type="GO" id="GO:0004222">
    <property type="term" value="F:metalloendopeptidase activity"/>
    <property type="evidence" value="ECO:0007669"/>
    <property type="project" value="InterPro"/>
</dbReference>
<protein>
    <recommendedName>
        <fullName evidence="7">FTP domain-containing protein</fullName>
    </recommendedName>
</protein>
<evidence type="ECO:0000259" key="7">
    <source>
        <dbReference type="Pfam" id="PF07504"/>
    </source>
</evidence>
<dbReference type="Proteomes" id="UP001143480">
    <property type="component" value="Unassembled WGS sequence"/>
</dbReference>
<evidence type="ECO:0000256" key="2">
    <source>
        <dbReference type="ARBA" id="ARBA00022723"/>
    </source>
</evidence>
<proteinExistence type="predicted"/>
<keyword evidence="4" id="KW-0378">Hydrolase</keyword>
<dbReference type="GO" id="GO:0008270">
    <property type="term" value="F:zinc ion binding"/>
    <property type="evidence" value="ECO:0007669"/>
    <property type="project" value="InterPro"/>
</dbReference>
<accession>A0A9W6NNT0</accession>
<evidence type="ECO:0000256" key="5">
    <source>
        <dbReference type="ARBA" id="ARBA00022833"/>
    </source>
</evidence>
<dbReference type="GO" id="GO:0005615">
    <property type="term" value="C:extracellular space"/>
    <property type="evidence" value="ECO:0007669"/>
    <property type="project" value="InterPro"/>
</dbReference>
<keyword evidence="9" id="KW-1185">Reference proteome</keyword>
<gene>
    <name evidence="8" type="ORF">GCM10017581_052990</name>
</gene>
<evidence type="ECO:0000313" key="8">
    <source>
        <dbReference type="EMBL" id="GLL03553.1"/>
    </source>
</evidence>
<dbReference type="EMBL" id="BSFP01000035">
    <property type="protein sequence ID" value="GLL03553.1"/>
    <property type="molecule type" value="Genomic_DNA"/>
</dbReference>
<reference evidence="8" key="1">
    <citation type="journal article" date="2014" name="Int. J. Syst. Evol. Microbiol.">
        <title>Complete genome sequence of Corynebacterium casei LMG S-19264T (=DSM 44701T), isolated from a smear-ripened cheese.</title>
        <authorList>
            <consortium name="US DOE Joint Genome Institute (JGI-PGF)"/>
            <person name="Walter F."/>
            <person name="Albersmeier A."/>
            <person name="Kalinowski J."/>
            <person name="Ruckert C."/>
        </authorList>
    </citation>
    <scope>NUCLEOTIDE SEQUENCE</scope>
    <source>
        <strain evidence="8">VKM Ac-1321</strain>
    </source>
</reference>
<evidence type="ECO:0000256" key="4">
    <source>
        <dbReference type="ARBA" id="ARBA00022801"/>
    </source>
</evidence>
<feature type="domain" description="FTP" evidence="7">
    <location>
        <begin position="18"/>
        <end position="56"/>
    </location>
</feature>
<dbReference type="Pfam" id="PF07504">
    <property type="entry name" value="FTP"/>
    <property type="match status" value="1"/>
</dbReference>
<evidence type="ECO:0000256" key="1">
    <source>
        <dbReference type="ARBA" id="ARBA00022670"/>
    </source>
</evidence>
<keyword evidence="2" id="KW-0479">Metal-binding</keyword>
<keyword evidence="3" id="KW-0732">Signal</keyword>
<keyword evidence="6" id="KW-0482">Metalloprotease</keyword>
<dbReference type="SUPFAM" id="SSF55486">
    <property type="entry name" value="Metalloproteases ('zincins'), catalytic domain"/>
    <property type="match status" value="1"/>
</dbReference>
<reference evidence="8" key="2">
    <citation type="submission" date="2023-01" db="EMBL/GenBank/DDBJ databases">
        <authorList>
            <person name="Sun Q."/>
            <person name="Evtushenko L."/>
        </authorList>
    </citation>
    <scope>NUCLEOTIDE SEQUENCE</scope>
    <source>
        <strain evidence="8">VKM Ac-1321</strain>
    </source>
</reference>
<keyword evidence="5" id="KW-0862">Zinc</keyword>